<evidence type="ECO:0000313" key="2">
    <source>
        <dbReference type="EMBL" id="KWT71056.1"/>
    </source>
</evidence>
<dbReference type="AlphaFoldDB" id="A0A109BLU5"/>
<feature type="signal peptide" evidence="1">
    <location>
        <begin position="1"/>
        <end position="23"/>
    </location>
</feature>
<accession>A0A109BLU5</accession>
<organism evidence="2 3">
    <name type="scientific">Hyphomicrobium sulfonivorans</name>
    <dbReference type="NCBI Taxonomy" id="121290"/>
    <lineage>
        <taxon>Bacteria</taxon>
        <taxon>Pseudomonadati</taxon>
        <taxon>Pseudomonadota</taxon>
        <taxon>Alphaproteobacteria</taxon>
        <taxon>Hyphomicrobiales</taxon>
        <taxon>Hyphomicrobiaceae</taxon>
        <taxon>Hyphomicrobium</taxon>
    </lineage>
</organism>
<dbReference type="InterPro" id="IPR047111">
    <property type="entry name" value="YbaP-like"/>
</dbReference>
<dbReference type="PATRIC" id="fig|121290.4.peg.1192"/>
<dbReference type="PANTHER" id="PTHR40590:SF1">
    <property type="entry name" value="CYTOPLASMIC PROTEIN"/>
    <property type="match status" value="1"/>
</dbReference>
<evidence type="ECO:0000256" key="1">
    <source>
        <dbReference type="SAM" id="SignalP"/>
    </source>
</evidence>
<dbReference type="STRING" id="121290.APY04_0718"/>
<dbReference type="EMBL" id="LMTR01000027">
    <property type="protein sequence ID" value="KWT71056.1"/>
    <property type="molecule type" value="Genomic_DNA"/>
</dbReference>
<feature type="chain" id="PRO_5007132683" description="GumN family protein" evidence="1">
    <location>
        <begin position="24"/>
        <end position="342"/>
    </location>
</feature>
<keyword evidence="3" id="KW-1185">Reference proteome</keyword>
<evidence type="ECO:0008006" key="4">
    <source>
        <dbReference type="Google" id="ProtNLM"/>
    </source>
</evidence>
<dbReference type="RefSeq" id="WP_083509446.1">
    <property type="nucleotide sequence ID" value="NZ_LMTR01000027.1"/>
</dbReference>
<dbReference type="InterPro" id="IPR002816">
    <property type="entry name" value="TraB/PrgY/GumN_fam"/>
</dbReference>
<evidence type="ECO:0000313" key="3">
    <source>
        <dbReference type="Proteomes" id="UP000059074"/>
    </source>
</evidence>
<dbReference type="CDD" id="cd14789">
    <property type="entry name" value="Tiki"/>
    <property type="match status" value="1"/>
</dbReference>
<dbReference type="Pfam" id="PF01963">
    <property type="entry name" value="TraB_PrgY_gumN"/>
    <property type="match status" value="1"/>
</dbReference>
<proteinExistence type="predicted"/>
<reference evidence="2 3" key="1">
    <citation type="submission" date="2015-10" db="EMBL/GenBank/DDBJ databases">
        <title>Transcriptomic analysis of a linuron degrading triple-species bacterial consortium.</title>
        <authorList>
            <person name="Albers P."/>
        </authorList>
    </citation>
    <scope>NUCLEOTIDE SEQUENCE [LARGE SCALE GENOMIC DNA]</scope>
    <source>
        <strain evidence="2 3">WDL6</strain>
    </source>
</reference>
<dbReference type="Proteomes" id="UP000059074">
    <property type="component" value="Unassembled WGS sequence"/>
</dbReference>
<dbReference type="PANTHER" id="PTHR40590">
    <property type="entry name" value="CYTOPLASMIC PROTEIN-RELATED"/>
    <property type="match status" value="1"/>
</dbReference>
<protein>
    <recommendedName>
        <fullName evidence="4">GumN family protein</fullName>
    </recommendedName>
</protein>
<sequence>MRARLLTSIAMLATSAMLTFASAAEKPAATVEPGQCAGTDMLAEAATQNPTLHQRVMSQAANIKNADGLLWKVEKEGRPASYLFGTVHLTDKRVNDLSPEVMKAIKSSKQVALEVSDLSETAIASVIAQSAPLVMYTDGRRLDGLISPEEYETVKSVMGRTGLPGDLAAMFKPWIVTMILSVSDCEREKVQKGERVLDMKIAEIGKKAGLDVVGLETIPAQIESLASVPEQQQIDMLRASLKFADRTDDMMETLVQLYLKRKIAAALPFQIAMAREAGIGDEAFAGFQQKLIVERNQKMHAVAEPLLEKGGLFVAIGALHLPGDDGFVEILRRNGYTVTKVE</sequence>
<gene>
    <name evidence="2" type="ORF">APY04_0718</name>
</gene>
<name>A0A109BLU5_HYPSL</name>
<keyword evidence="1" id="KW-0732">Signal</keyword>
<dbReference type="OrthoDB" id="9806326at2"/>
<comment type="caution">
    <text evidence="2">The sequence shown here is derived from an EMBL/GenBank/DDBJ whole genome shotgun (WGS) entry which is preliminary data.</text>
</comment>